<gene>
    <name evidence="3" type="ORF">FRACYDRAFT_263167</name>
</gene>
<protein>
    <recommendedName>
        <fullName evidence="2">NAD(P)-binding domain-containing protein</fullName>
    </recommendedName>
</protein>
<dbReference type="Proteomes" id="UP000095751">
    <property type="component" value="Unassembled WGS sequence"/>
</dbReference>
<dbReference type="SUPFAM" id="SSF51735">
    <property type="entry name" value="NAD(P)-binding Rossmann-fold domains"/>
    <property type="match status" value="1"/>
</dbReference>
<evidence type="ECO:0000313" key="3">
    <source>
        <dbReference type="EMBL" id="OEU12220.1"/>
    </source>
</evidence>
<dbReference type="InterPro" id="IPR036291">
    <property type="entry name" value="NAD(P)-bd_dom_sf"/>
</dbReference>
<feature type="region of interest" description="Disordered" evidence="1">
    <location>
        <begin position="188"/>
        <end position="211"/>
    </location>
</feature>
<dbReference type="Gene3D" id="3.40.50.720">
    <property type="entry name" value="NAD(P)-binding Rossmann-like Domain"/>
    <property type="match status" value="1"/>
</dbReference>
<dbReference type="EMBL" id="KV784365">
    <property type="protein sequence ID" value="OEU12220.1"/>
    <property type="molecule type" value="Genomic_DNA"/>
</dbReference>
<dbReference type="InterPro" id="IPR016040">
    <property type="entry name" value="NAD(P)-bd_dom"/>
</dbReference>
<dbReference type="Pfam" id="PF13460">
    <property type="entry name" value="NAD_binding_10"/>
    <property type="match status" value="1"/>
</dbReference>
<name>A0A1E7F1Y2_9STRA</name>
<dbReference type="KEGG" id="fcy:FRACYDRAFT_263167"/>
<feature type="domain" description="NAD(P)-binding" evidence="2">
    <location>
        <begin position="11"/>
        <end position="195"/>
    </location>
</feature>
<proteinExistence type="predicted"/>
<dbReference type="OrthoDB" id="10254221at2759"/>
<organism evidence="3 4">
    <name type="scientific">Fragilariopsis cylindrus CCMP1102</name>
    <dbReference type="NCBI Taxonomy" id="635003"/>
    <lineage>
        <taxon>Eukaryota</taxon>
        <taxon>Sar</taxon>
        <taxon>Stramenopiles</taxon>
        <taxon>Ochrophyta</taxon>
        <taxon>Bacillariophyta</taxon>
        <taxon>Bacillariophyceae</taxon>
        <taxon>Bacillariophycidae</taxon>
        <taxon>Bacillariales</taxon>
        <taxon>Bacillariaceae</taxon>
        <taxon>Fragilariopsis</taxon>
    </lineage>
</organism>
<sequence>MVNLRKILVVGATGATGKHVVQMLLDRGDTTVVALVRSKEKMMNLLDLDDDNNDEKNKSKNKKIDNLILEEAAIAELGTEKLQDLTKGCQAVISDDDDDNNKGGKGGGCRFIVMGSDGITHPDGVTDPKRPYMERFVLFLLRKLLPPHADNEMTAAYLYQQQQQEQQEPSSSPSPSLDWCYVRPGDLIDDKQEKEDDNGDDNSDKKEKVCVNDNEEGYEVFDRPGSLFGGDNTARYDVAAFMTTLATVDQEIWKERYNHKMPAIYQKNKKNNE</sequence>
<reference evidence="3 4" key="1">
    <citation type="submission" date="2016-09" db="EMBL/GenBank/DDBJ databases">
        <title>Extensive genetic diversity and differential bi-allelic expression allows diatom success in the polar Southern Ocean.</title>
        <authorList>
            <consortium name="DOE Joint Genome Institute"/>
            <person name="Mock T."/>
            <person name="Otillar R.P."/>
            <person name="Strauss J."/>
            <person name="Dupont C."/>
            <person name="Frickenhaus S."/>
            <person name="Maumus F."/>
            <person name="Mcmullan M."/>
            <person name="Sanges R."/>
            <person name="Schmutz J."/>
            <person name="Toseland A."/>
            <person name="Valas R."/>
            <person name="Veluchamy A."/>
            <person name="Ward B.J."/>
            <person name="Allen A."/>
            <person name="Barry K."/>
            <person name="Falciatore A."/>
            <person name="Ferrante M."/>
            <person name="Fortunato A.E."/>
            <person name="Gloeckner G."/>
            <person name="Gruber A."/>
            <person name="Hipkin R."/>
            <person name="Janech M."/>
            <person name="Kroth P."/>
            <person name="Leese F."/>
            <person name="Lindquist E."/>
            <person name="Lyon B.R."/>
            <person name="Martin J."/>
            <person name="Mayer C."/>
            <person name="Parker M."/>
            <person name="Quesneville H."/>
            <person name="Raymond J."/>
            <person name="Uhlig C."/>
            <person name="Valentin K.U."/>
            <person name="Worden A.Z."/>
            <person name="Armbrust E.V."/>
            <person name="Bowler C."/>
            <person name="Green B."/>
            <person name="Moulton V."/>
            <person name="Van Oosterhout C."/>
            <person name="Grigoriev I."/>
        </authorList>
    </citation>
    <scope>NUCLEOTIDE SEQUENCE [LARGE SCALE GENOMIC DNA]</scope>
    <source>
        <strain evidence="3 4">CCMP1102</strain>
    </source>
</reference>
<keyword evidence="4" id="KW-1185">Reference proteome</keyword>
<dbReference type="PANTHER" id="PTHR15020">
    <property type="entry name" value="FLAVIN REDUCTASE-RELATED"/>
    <property type="match status" value="1"/>
</dbReference>
<evidence type="ECO:0000259" key="2">
    <source>
        <dbReference type="Pfam" id="PF13460"/>
    </source>
</evidence>
<evidence type="ECO:0000313" key="4">
    <source>
        <dbReference type="Proteomes" id="UP000095751"/>
    </source>
</evidence>
<accession>A0A1E7F1Y2</accession>
<dbReference type="AlphaFoldDB" id="A0A1E7F1Y2"/>
<dbReference type="InParanoid" id="A0A1E7F1Y2"/>
<evidence type="ECO:0000256" key="1">
    <source>
        <dbReference type="SAM" id="MobiDB-lite"/>
    </source>
</evidence>
<dbReference type="PANTHER" id="PTHR15020:SF11">
    <property type="entry name" value="OS06G0360300 PROTEIN"/>
    <property type="match status" value="1"/>
</dbReference>